<reference evidence="2" key="1">
    <citation type="submission" date="2012-09" db="EMBL/GenBank/DDBJ databases">
        <authorList>
            <person name="Harkins D.M."/>
            <person name="Durkin A.S."/>
            <person name="Brinkac L.M."/>
            <person name="Selengut J.D."/>
            <person name="Sanka R."/>
            <person name="DePew J."/>
            <person name="Purushe J."/>
            <person name="Chanthongthip A."/>
            <person name="Lattana O."/>
            <person name="Phetsouvanh R."/>
            <person name="Newton P.N."/>
            <person name="Vinetz J.M."/>
            <person name="Sutton G.G."/>
            <person name="Nelson W.C."/>
            <person name="Fouts D.E."/>
        </authorList>
    </citation>
    <scope>NUCLEOTIDE SEQUENCE [LARGE SCALE GENOMIC DNA]</scope>
    <source>
        <strain evidence="2">UI 12621</strain>
    </source>
</reference>
<feature type="region of interest" description="Disordered" evidence="1">
    <location>
        <begin position="21"/>
        <end position="44"/>
    </location>
</feature>
<evidence type="ECO:0000313" key="2">
    <source>
        <dbReference type="EMBL" id="EKO27256.1"/>
    </source>
</evidence>
<accession>A0A0F6HFV4</accession>
<dbReference type="AlphaFoldDB" id="A0A0F6HFV4"/>
<comment type="caution">
    <text evidence="2">The sequence shown here is derived from an EMBL/GenBank/DDBJ whole genome shotgun (WGS) entry which is preliminary data.</text>
</comment>
<proteinExistence type="predicted"/>
<dbReference type="EMBL" id="AHNQ02000003">
    <property type="protein sequence ID" value="EKO27256.1"/>
    <property type="molecule type" value="Genomic_DNA"/>
</dbReference>
<evidence type="ECO:0000256" key="1">
    <source>
        <dbReference type="SAM" id="MobiDB-lite"/>
    </source>
</evidence>
<sequence>MFQLIRYIPFPFSGMGIRMIKGSKKNSRSERKRPVRSHLKKSWK</sequence>
<dbReference type="Proteomes" id="UP000006324">
    <property type="component" value="Unassembled WGS sequence"/>
</dbReference>
<gene>
    <name evidence="2" type="ORF">LEP1GSC104_2079</name>
</gene>
<name>A0A0F6HFV4_LEPIR</name>
<organism evidence="2">
    <name type="scientific">Leptospira interrogans str. UI 12621</name>
    <dbReference type="NCBI Taxonomy" id="1049937"/>
    <lineage>
        <taxon>Bacteria</taxon>
        <taxon>Pseudomonadati</taxon>
        <taxon>Spirochaetota</taxon>
        <taxon>Spirochaetia</taxon>
        <taxon>Leptospirales</taxon>
        <taxon>Leptospiraceae</taxon>
        <taxon>Leptospira</taxon>
    </lineage>
</organism>
<protein>
    <submittedName>
        <fullName evidence="2">Uncharacterized protein</fullName>
    </submittedName>
</protein>